<keyword evidence="3" id="KW-1185">Reference proteome</keyword>
<organism evidence="2 3">
    <name type="scientific">Nostoc commune NIES-4072</name>
    <dbReference type="NCBI Taxonomy" id="2005467"/>
    <lineage>
        <taxon>Bacteria</taxon>
        <taxon>Bacillati</taxon>
        <taxon>Cyanobacteriota</taxon>
        <taxon>Cyanophyceae</taxon>
        <taxon>Nostocales</taxon>
        <taxon>Nostocaceae</taxon>
        <taxon>Nostoc</taxon>
    </lineage>
</organism>
<protein>
    <submittedName>
        <fullName evidence="2">LuxR family transcriptional regulator</fullName>
    </submittedName>
</protein>
<dbReference type="OrthoDB" id="9797341at2"/>
<comment type="caution">
    <text evidence="2">The sequence shown here is derived from an EMBL/GenBank/DDBJ whole genome shotgun (WGS) entry which is preliminary data.</text>
</comment>
<dbReference type="Pfam" id="PF00196">
    <property type="entry name" value="GerE"/>
    <property type="match status" value="1"/>
</dbReference>
<dbReference type="GO" id="GO:0006355">
    <property type="term" value="P:regulation of DNA-templated transcription"/>
    <property type="evidence" value="ECO:0007669"/>
    <property type="project" value="InterPro"/>
</dbReference>
<reference evidence="2 3" key="1">
    <citation type="submission" date="2017-06" db="EMBL/GenBank/DDBJ databases">
        <title>Genome sequencing of cyanobaciteial culture collection at National Institute for Environmental Studies (NIES).</title>
        <authorList>
            <person name="Hirose Y."/>
            <person name="Shimura Y."/>
            <person name="Fujisawa T."/>
            <person name="Nakamura Y."/>
            <person name="Kawachi M."/>
        </authorList>
    </citation>
    <scope>NUCLEOTIDE SEQUENCE [LARGE SCALE GENOMIC DNA]</scope>
    <source>
        <strain evidence="2 3">NIES-4072</strain>
    </source>
</reference>
<dbReference type="InterPro" id="IPR000792">
    <property type="entry name" value="Tscrpt_reg_LuxR_C"/>
</dbReference>
<evidence type="ECO:0000259" key="1">
    <source>
        <dbReference type="SMART" id="SM00421"/>
    </source>
</evidence>
<dbReference type="Gene3D" id="1.10.10.10">
    <property type="entry name" value="Winged helix-like DNA-binding domain superfamily/Winged helix DNA-binding domain"/>
    <property type="match status" value="1"/>
</dbReference>
<dbReference type="SUPFAM" id="SSF46894">
    <property type="entry name" value="C-terminal effector domain of the bipartite response regulators"/>
    <property type="match status" value="1"/>
</dbReference>
<gene>
    <name evidence="2" type="ORF">NIES4072_15160</name>
</gene>
<dbReference type="EMBL" id="BDUD01000001">
    <property type="protein sequence ID" value="GBG17854.1"/>
    <property type="molecule type" value="Genomic_DNA"/>
</dbReference>
<feature type="domain" description="HTH luxR-type" evidence="1">
    <location>
        <begin position="155"/>
        <end position="202"/>
    </location>
</feature>
<dbReference type="RefSeq" id="WP_109007978.1">
    <property type="nucleotide sequence ID" value="NZ_BDUD01000001.1"/>
</dbReference>
<dbReference type="InterPro" id="IPR036388">
    <property type="entry name" value="WH-like_DNA-bd_sf"/>
</dbReference>
<sequence length="207" mass="23957">MIALTKTLIKTAKIVAETQKLDRIDLYESKRADFLQEVIEGLEDGILILSQTGEVIHANASARSLCCQFNQGNFNQNFVVPPVIWNLCESLFNSRDLFSDKLLILSDEIVLDKSNIFRIRVRLLDLEGFEVPCLLVTIENQYESVKNVALTEVKKFDLTPREAEIWFLYRSNYSYKEIATKLYITINTVKKHMKNIHTKRQANMSYD</sequence>
<dbReference type="GO" id="GO:0003677">
    <property type="term" value="F:DNA binding"/>
    <property type="evidence" value="ECO:0007669"/>
    <property type="project" value="InterPro"/>
</dbReference>
<dbReference type="Proteomes" id="UP000245124">
    <property type="component" value="Unassembled WGS sequence"/>
</dbReference>
<dbReference type="CDD" id="cd06170">
    <property type="entry name" value="LuxR_C_like"/>
    <property type="match status" value="1"/>
</dbReference>
<evidence type="ECO:0000313" key="3">
    <source>
        <dbReference type="Proteomes" id="UP000245124"/>
    </source>
</evidence>
<accession>A0A2R5FQG6</accession>
<dbReference type="InterPro" id="IPR016032">
    <property type="entry name" value="Sig_transdc_resp-reg_C-effctor"/>
</dbReference>
<dbReference type="AlphaFoldDB" id="A0A2R5FQG6"/>
<dbReference type="PRINTS" id="PR00038">
    <property type="entry name" value="HTHLUXR"/>
</dbReference>
<proteinExistence type="predicted"/>
<dbReference type="SMART" id="SM00421">
    <property type="entry name" value="HTH_LUXR"/>
    <property type="match status" value="1"/>
</dbReference>
<evidence type="ECO:0000313" key="2">
    <source>
        <dbReference type="EMBL" id="GBG17854.1"/>
    </source>
</evidence>
<name>A0A2R5FQG6_NOSCO</name>